<evidence type="ECO:0000256" key="1">
    <source>
        <dbReference type="ARBA" id="ARBA00007151"/>
    </source>
</evidence>
<dbReference type="InterPro" id="IPR005717">
    <property type="entry name" value="Ribosomal_uS7_bac/org-type"/>
</dbReference>
<reference evidence="9 10" key="1">
    <citation type="journal article" date="2015" name="Nature">
        <title>rRNA introns, odd ribosomes, and small enigmatic genomes across a large radiation of phyla.</title>
        <authorList>
            <person name="Brown C.T."/>
            <person name="Hug L.A."/>
            <person name="Thomas B.C."/>
            <person name="Sharon I."/>
            <person name="Castelle C.J."/>
            <person name="Singh A."/>
            <person name="Wilkins M.J."/>
            <person name="Williams K.H."/>
            <person name="Banfield J.F."/>
        </authorList>
    </citation>
    <scope>NUCLEOTIDE SEQUENCE [LARGE SCALE GENOMIC DNA]</scope>
</reference>
<comment type="function">
    <text evidence="6">One of the primary rRNA binding proteins, it binds directly to 16S rRNA where it nucleates assembly of the head domain of the 30S subunit. Is located at the subunit interface close to the decoding center, probably blocks exit of the E-site tRNA.</text>
</comment>
<evidence type="ECO:0000256" key="3">
    <source>
        <dbReference type="ARBA" id="ARBA00022884"/>
    </source>
</evidence>
<dbReference type="Gene3D" id="1.10.455.10">
    <property type="entry name" value="Ribosomal protein S7 domain"/>
    <property type="match status" value="1"/>
</dbReference>
<sequence>MRGKQAKKRKLDPDAKYGSVTVSKLINYILKDGKKSVATRLVYSSLESSSEKLQKDPLVVLDMVIKNVGPLVEVRSHRVGGATYQVPIEVSKNRRLALALRWLIQATNDKKGADFATKLSNEMIAAYNNEGNAIKKKIDTHKMADANKAFAHFAKY</sequence>
<organism evidence="9 10">
    <name type="scientific">Berkelbacteria bacterium GW2011_GWA2_38_9</name>
    <dbReference type="NCBI Taxonomy" id="1618334"/>
    <lineage>
        <taxon>Bacteria</taxon>
        <taxon>Candidatus Berkelbacteria</taxon>
    </lineage>
</organism>
<evidence type="ECO:0000256" key="4">
    <source>
        <dbReference type="ARBA" id="ARBA00022980"/>
    </source>
</evidence>
<evidence type="ECO:0000256" key="5">
    <source>
        <dbReference type="ARBA" id="ARBA00023274"/>
    </source>
</evidence>
<evidence type="ECO:0000313" key="10">
    <source>
        <dbReference type="Proteomes" id="UP000033934"/>
    </source>
</evidence>
<dbReference type="SUPFAM" id="SSF47973">
    <property type="entry name" value="Ribosomal protein S7"/>
    <property type="match status" value="1"/>
</dbReference>
<gene>
    <name evidence="6" type="primary">rpsG</name>
    <name evidence="9" type="ORF">UT11_C0032G0006</name>
</gene>
<dbReference type="Proteomes" id="UP000033934">
    <property type="component" value="Unassembled WGS sequence"/>
</dbReference>
<dbReference type="PROSITE" id="PS00052">
    <property type="entry name" value="RIBOSOMAL_S7"/>
    <property type="match status" value="1"/>
</dbReference>
<dbReference type="FunFam" id="1.10.455.10:FF:000001">
    <property type="entry name" value="30S ribosomal protein S7"/>
    <property type="match status" value="1"/>
</dbReference>
<keyword evidence="2 6" id="KW-0699">rRNA-binding</keyword>
<comment type="subunit">
    <text evidence="6">Part of the 30S ribosomal subunit. Contacts proteins S9 and S11.</text>
</comment>
<dbReference type="InterPro" id="IPR020606">
    <property type="entry name" value="Ribosomal_uS7_CS"/>
</dbReference>
<dbReference type="PATRIC" id="fig|1618334.3.peg.516"/>
<dbReference type="PIRSF" id="PIRSF002122">
    <property type="entry name" value="RPS7p_RPS7a_RPS5e_RPS7o"/>
    <property type="match status" value="1"/>
</dbReference>
<accession>A0A0G0LMM8</accession>
<dbReference type="GO" id="GO:0006412">
    <property type="term" value="P:translation"/>
    <property type="evidence" value="ECO:0007669"/>
    <property type="project" value="UniProtKB-UniRule"/>
</dbReference>
<keyword evidence="5 6" id="KW-0687">Ribonucleoprotein</keyword>
<proteinExistence type="inferred from homology"/>
<evidence type="ECO:0000313" key="9">
    <source>
        <dbReference type="EMBL" id="KKQ89230.1"/>
    </source>
</evidence>
<evidence type="ECO:0000259" key="8">
    <source>
        <dbReference type="Pfam" id="PF00177"/>
    </source>
</evidence>
<dbReference type="EMBL" id="LBVO01000032">
    <property type="protein sequence ID" value="KKQ89230.1"/>
    <property type="molecule type" value="Genomic_DNA"/>
</dbReference>
<dbReference type="InterPro" id="IPR000235">
    <property type="entry name" value="Ribosomal_uS7"/>
</dbReference>
<dbReference type="GO" id="GO:0019843">
    <property type="term" value="F:rRNA binding"/>
    <property type="evidence" value="ECO:0007669"/>
    <property type="project" value="UniProtKB-UniRule"/>
</dbReference>
<keyword evidence="4 6" id="KW-0689">Ribosomal protein</keyword>
<dbReference type="GO" id="GO:0000049">
    <property type="term" value="F:tRNA binding"/>
    <property type="evidence" value="ECO:0007669"/>
    <property type="project" value="UniProtKB-UniRule"/>
</dbReference>
<dbReference type="GO" id="GO:0003735">
    <property type="term" value="F:structural constituent of ribosome"/>
    <property type="evidence" value="ECO:0007669"/>
    <property type="project" value="InterPro"/>
</dbReference>
<evidence type="ECO:0000256" key="2">
    <source>
        <dbReference type="ARBA" id="ARBA00022730"/>
    </source>
</evidence>
<comment type="caution">
    <text evidence="9">The sequence shown here is derived from an EMBL/GenBank/DDBJ whole genome shotgun (WGS) entry which is preliminary data.</text>
</comment>
<dbReference type="InterPro" id="IPR036823">
    <property type="entry name" value="Ribosomal_uS7_dom_sf"/>
</dbReference>
<dbReference type="Pfam" id="PF00177">
    <property type="entry name" value="Ribosomal_S7"/>
    <property type="match status" value="1"/>
</dbReference>
<keyword evidence="3 6" id="KW-0694">RNA-binding</keyword>
<dbReference type="GO" id="GO:0015935">
    <property type="term" value="C:small ribosomal subunit"/>
    <property type="evidence" value="ECO:0007669"/>
    <property type="project" value="InterPro"/>
</dbReference>
<evidence type="ECO:0000256" key="7">
    <source>
        <dbReference type="RuleBase" id="RU003619"/>
    </source>
</evidence>
<protein>
    <recommendedName>
        <fullName evidence="6">Small ribosomal subunit protein uS7</fullName>
    </recommendedName>
</protein>
<dbReference type="PANTHER" id="PTHR11205">
    <property type="entry name" value="RIBOSOMAL PROTEIN S7"/>
    <property type="match status" value="1"/>
</dbReference>
<dbReference type="NCBIfam" id="TIGR01029">
    <property type="entry name" value="rpsG_bact"/>
    <property type="match status" value="1"/>
</dbReference>
<keyword evidence="6" id="KW-0820">tRNA-binding</keyword>
<dbReference type="InterPro" id="IPR023798">
    <property type="entry name" value="Ribosomal_uS7_dom"/>
</dbReference>
<dbReference type="CDD" id="cd14869">
    <property type="entry name" value="uS7_Bacteria"/>
    <property type="match status" value="1"/>
</dbReference>
<name>A0A0G0LMM8_9BACT</name>
<dbReference type="AlphaFoldDB" id="A0A0G0LMM8"/>
<feature type="domain" description="Small ribosomal subunit protein uS7" evidence="8">
    <location>
        <begin position="2"/>
        <end position="148"/>
    </location>
</feature>
<evidence type="ECO:0000256" key="6">
    <source>
        <dbReference type="HAMAP-Rule" id="MF_00480"/>
    </source>
</evidence>
<dbReference type="HAMAP" id="MF_00480_B">
    <property type="entry name" value="Ribosomal_uS7_B"/>
    <property type="match status" value="1"/>
</dbReference>
<comment type="similarity">
    <text evidence="1 6 7">Belongs to the universal ribosomal protein uS7 family.</text>
</comment>